<dbReference type="SUPFAM" id="SSF48452">
    <property type="entry name" value="TPR-like"/>
    <property type="match status" value="2"/>
</dbReference>
<dbReference type="PANTHER" id="PTHR38731">
    <property type="entry name" value="LIPL45-RELATED LIPOPROTEIN-RELATED"/>
    <property type="match status" value="1"/>
</dbReference>
<dbReference type="Proteomes" id="UP000195667">
    <property type="component" value="Unassembled WGS sequence"/>
</dbReference>
<dbReference type="InterPro" id="IPR011990">
    <property type="entry name" value="TPR-like_helical_dom_sf"/>
</dbReference>
<evidence type="ECO:0000256" key="1">
    <source>
        <dbReference type="ARBA" id="ARBA00004442"/>
    </source>
</evidence>
<dbReference type="Gene3D" id="1.25.40.10">
    <property type="entry name" value="Tetratricopeptide repeat domain"/>
    <property type="match status" value="1"/>
</dbReference>
<feature type="signal peptide" evidence="4">
    <location>
        <begin position="1"/>
        <end position="23"/>
    </location>
</feature>
<dbReference type="EMBL" id="FUKI01000152">
    <property type="protein sequence ID" value="SJM95570.1"/>
    <property type="molecule type" value="Genomic_DNA"/>
</dbReference>
<evidence type="ECO:0000313" key="6">
    <source>
        <dbReference type="EMBL" id="SJM95570.1"/>
    </source>
</evidence>
<dbReference type="Pfam" id="PF04773">
    <property type="entry name" value="FecR"/>
    <property type="match status" value="1"/>
</dbReference>
<evidence type="ECO:0000256" key="3">
    <source>
        <dbReference type="ARBA" id="ARBA00023237"/>
    </source>
</evidence>
<feature type="domain" description="FecR protein" evidence="5">
    <location>
        <begin position="66"/>
        <end position="158"/>
    </location>
</feature>
<dbReference type="GO" id="GO:0009279">
    <property type="term" value="C:cell outer membrane"/>
    <property type="evidence" value="ECO:0007669"/>
    <property type="project" value="UniProtKB-SubCell"/>
</dbReference>
<evidence type="ECO:0000259" key="5">
    <source>
        <dbReference type="Pfam" id="PF04773"/>
    </source>
</evidence>
<keyword evidence="7" id="KW-1185">Reference proteome</keyword>
<organism evidence="6 7">
    <name type="scientific">Crenothrix polyspora</name>
    <dbReference type="NCBI Taxonomy" id="360316"/>
    <lineage>
        <taxon>Bacteria</taxon>
        <taxon>Pseudomonadati</taxon>
        <taxon>Pseudomonadota</taxon>
        <taxon>Gammaproteobacteria</taxon>
        <taxon>Methylococcales</taxon>
        <taxon>Crenotrichaceae</taxon>
        <taxon>Crenothrix</taxon>
    </lineage>
</organism>
<dbReference type="PANTHER" id="PTHR38731:SF1">
    <property type="entry name" value="FECR PROTEIN DOMAIN-CONTAINING PROTEIN"/>
    <property type="match status" value="1"/>
</dbReference>
<keyword evidence="3" id="KW-0998">Cell outer membrane</keyword>
<evidence type="ECO:0000256" key="2">
    <source>
        <dbReference type="ARBA" id="ARBA00023136"/>
    </source>
</evidence>
<proteinExistence type="predicted"/>
<name>A0A1R4HI64_9GAMM</name>
<keyword evidence="2" id="KW-0472">Membrane</keyword>
<dbReference type="SUPFAM" id="SSF56935">
    <property type="entry name" value="Porins"/>
    <property type="match status" value="1"/>
</dbReference>
<reference evidence="7" key="1">
    <citation type="submission" date="2017-02" db="EMBL/GenBank/DDBJ databases">
        <authorList>
            <person name="Daims H."/>
        </authorList>
    </citation>
    <scope>NUCLEOTIDE SEQUENCE [LARGE SCALE GENOMIC DNA]</scope>
</reference>
<dbReference type="InterPro" id="IPR006860">
    <property type="entry name" value="FecR"/>
</dbReference>
<dbReference type="Gene3D" id="2.40.170.20">
    <property type="entry name" value="TonB-dependent receptor, beta-barrel domain"/>
    <property type="match status" value="1"/>
</dbReference>
<dbReference type="InterPro" id="IPR019734">
    <property type="entry name" value="TPR_rpt"/>
</dbReference>
<gene>
    <name evidence="6" type="ORF">CRENPOLYSF1_730006</name>
</gene>
<dbReference type="InterPro" id="IPR036942">
    <property type="entry name" value="Beta-barrel_TonB_sf"/>
</dbReference>
<evidence type="ECO:0000256" key="4">
    <source>
        <dbReference type="SAM" id="SignalP"/>
    </source>
</evidence>
<accession>A0A1R4HI64</accession>
<comment type="subcellular location">
    <subcellularLocation>
        <location evidence="1">Cell outer membrane</location>
    </subcellularLocation>
</comment>
<dbReference type="RefSeq" id="WP_176371138.1">
    <property type="nucleotide sequence ID" value="NZ_FUKI01000152.1"/>
</dbReference>
<keyword evidence="4" id="KW-0732">Signal</keyword>
<feature type="chain" id="PRO_5013159234" evidence="4">
    <location>
        <begin position="24"/>
        <end position="1136"/>
    </location>
</feature>
<evidence type="ECO:0000313" key="7">
    <source>
        <dbReference type="Proteomes" id="UP000195667"/>
    </source>
</evidence>
<dbReference type="AlphaFoldDB" id="A0A1R4HI64"/>
<dbReference type="Pfam" id="PF13432">
    <property type="entry name" value="TPR_16"/>
    <property type="match status" value="1"/>
</dbReference>
<sequence>MRYRAIPLLVLCYTLCGLSKAIAQQSCENSHAAKLVSLQGKLFFDLNSQGQWQPAQLNDNLCEGGRIRVDVYSRAILLLPSGIVLRLHEGTVLSLNAISPKNPPLLDMLKGFVHFISRTPQRLNITTPIANAGPEGTEFALRVDENNAALWVYEGAVKFFNVHGSVALKPGQGAQALAGHAPKAQINITPHDAVNWALYYPPLLPYPNAAMIVDGDIRSAVETFRQGDVDVALSRLDALASNKQIPYFFKVRAAMRLTVGLDGLALQDIQTLLADNPKDAEALALQSIRALSQNRKDEAYALATQAITADPRSASAYSALSYAEQGRFALDNALQAAEKATQLAPHDAMVWARKAELELSLGLLSDSNQAAQQALALDARLERTQTVMGFSQLLRININDAVHCFEKAITLDSSSPLARLGLGLAKIRQGNLAAGRQELEIAATLDPSNALIRSYLGKAYYEEKRDTLAEDQFDLAKLRDAKDPTPYFYDALRRQANNQPVAALRDMQQAIKLNDNRGVYRSKLMLDQDSAARTANLARLYNDLGFGRVALKEAWKALGQDSSNPSAHRFLSDAYVGQPRYRAARASELLQAQLLQPINITPVQPQLTSENIGILNSTGPGSLSLNEYDPLYTSNGAHLVLNGAYGSNNTKTDNAIISAVYDRLSLSLGQFHYQTDGFRVNDAYQQDIYNAFAQYAFTPDLSVQLELKSDDVRAGDVAFRLNGFHRDKLSQAIEQDTVRVGGHLRIDAKQNVIATYSYATLKDIISSKLPITILEVPLVDTYDSTTNTEGHQAELQYTFKSESLNITIGGGYLNQPKNFNIKETRNGDGITEIFPITKGNKKTDLYNVYIYLTNQIASGLTSVIGLSFDSIADSLFDRQQFSPKFGFIWKPKTNLTLRSAVFRTLKRLLVSNQTIEPTQIAGFNQSFDEFDGTGSWQYAFGVDYNPFDKLYLGGEVTWRNASAPVNKANNSTQVYFQRRDVLSHVAYFYWTPADWLALKAEYKYDKFDRDFDPTAYDPYNPGQLTTQQVPLSVSLFHPGGFFAKLTGIYVDQQSLEGVDQLTDVINPKTNSYSDHFWTFDASVGYRFPKKLGVASLEVKNLFDNHFRFQSAFDASGPQTTPFVPERQLFLKLSLFY</sequence>
<dbReference type="SMART" id="SM00028">
    <property type="entry name" value="TPR"/>
    <property type="match status" value="6"/>
</dbReference>
<protein>
    <submittedName>
        <fullName evidence="6">Tetratricopeptide repeat domain-containing protein</fullName>
    </submittedName>
</protein>